<feature type="compositionally biased region" description="Polar residues" evidence="1">
    <location>
        <begin position="1123"/>
        <end position="1135"/>
    </location>
</feature>
<feature type="compositionally biased region" description="Low complexity" evidence="1">
    <location>
        <begin position="1003"/>
        <end position="1031"/>
    </location>
</feature>
<feature type="region of interest" description="Disordered" evidence="1">
    <location>
        <begin position="511"/>
        <end position="537"/>
    </location>
</feature>
<dbReference type="OMA" id="YSHIDHA"/>
<protein>
    <submittedName>
        <fullName evidence="2">Related to proteophosphoglycan ppg4-Leishmania infantum</fullName>
    </submittedName>
</protein>
<accession>G4TTK3</accession>
<feature type="compositionally biased region" description="Low complexity" evidence="1">
    <location>
        <begin position="637"/>
        <end position="658"/>
    </location>
</feature>
<feature type="compositionally biased region" description="Low complexity" evidence="1">
    <location>
        <begin position="335"/>
        <end position="349"/>
    </location>
</feature>
<dbReference type="InParanoid" id="G4TTK3"/>
<name>G4TTK3_SERID</name>
<feature type="compositionally biased region" description="Polar residues" evidence="1">
    <location>
        <begin position="226"/>
        <end position="252"/>
    </location>
</feature>
<dbReference type="AlphaFoldDB" id="G4TTK3"/>
<gene>
    <name evidence="2" type="ORF">PIIN_08598</name>
</gene>
<dbReference type="OrthoDB" id="10399070at2759"/>
<evidence type="ECO:0000313" key="2">
    <source>
        <dbReference type="EMBL" id="CCA74646.1"/>
    </source>
</evidence>
<feature type="compositionally biased region" description="Low complexity" evidence="1">
    <location>
        <begin position="413"/>
        <end position="430"/>
    </location>
</feature>
<sequence length="1135" mass="117414">MQFIRKKSSSISGHGEPPSTDTRAAPSAFVPPSTASASGPARLKKSSGGHSSSNSGSSNGSYHIPIQTPPAPSSPVEKDDGKKTTKPPLVVSASSVFPSMVPGTTFTLTIGPRPPVASNSTNAASSGPAASFARPPKANPVGRRSISLYESSPSEAVLNARATFGKPQVHRVHPKQSLNDLLSTHASSSVVADQKATGVGSAPLITLRRPHPYALADSPHVDDRPSASNSARPRTPPSETNSAPSTFVSTSITQTRTAQQQTTLTAQRVKLPVPVPPTKTTTVARTPCTYDVTNTRPPRKRSSSLPLGAELIKSVVETTTQGRQPTDAEKKDASSHPPLAHSATAAARLAEQRSVSRKPAASSLSSPVATPPTAVIPAALARARARTVAATVSTKSDDPKDMSPHMDKSTTQGTGDVTSRTGSSGTSMTGVAKPESDVASLVGEEVNKGDGNLVQVPGSAKGGLKTSASMPNVHSHSNSSPALTSLSNSEMTTRVATIYSHIDHAQVPTSTRTYRAGGPKASVAEPSAGSMALSSTPTSLATTTSAAAASVNPQRAQNRYAAVYRAPLPMDAHGRVRANQPKPALSLSMPSGRSIIEPLDSDDVVVGSKNTHWYHATTTGSAAGADGVTTAHVNLFSQSHSESPSPFSGSPYSGSPISGRPPPRAQIPESPTGSPERSTRALPTLSSSSKAPSNTPLSATQQTLPRISPSTPRASPRSGMTGNYAPRPIESNTKPLTQSPISRIQRTPVEGPSVHEKIASRPVYVPPPSSSTPGFNPKRRPSLPIPSMISELSEADEAQLWGYFERSGLTSSARSPTIPRSRSATTSTTLNTTSTPTLTVGNGARAMNLVSVPGSKEAAATSANRSSSSQDAMYARIGALMVGSTPLHTPMTPSSSASLHTPPLTGGVSPTSPFGLDRIALSGAPRKTEPSPSTLAVPSTSSIPQQQHQQLAPSTSNPPRLRMPSRDDLKSGQTLVLAEPGRTRHIPAPLNLGSDRPIRHMASHSAAAALPSPTEMSQSTMSGMSSTPSNSLRPPPVMVRRRSPSAADKTSQLLAPVEESKYATQGVSPPPSAFFHSPFASPGLLSTSLGVTLPTSPVTPNTPWMNGRDGDADSFILPPSPSPNAVTITLADSSS</sequence>
<feature type="region of interest" description="Disordered" evidence="1">
    <location>
        <begin position="637"/>
        <end position="780"/>
    </location>
</feature>
<dbReference type="Proteomes" id="UP000007148">
    <property type="component" value="Unassembled WGS sequence"/>
</dbReference>
<feature type="compositionally biased region" description="Polar residues" evidence="1">
    <location>
        <begin position="92"/>
        <end position="108"/>
    </location>
</feature>
<dbReference type="STRING" id="1109443.G4TTK3"/>
<proteinExistence type="predicted"/>
<feature type="region of interest" description="Disordered" evidence="1">
    <location>
        <begin position="462"/>
        <end position="487"/>
    </location>
</feature>
<feature type="compositionally biased region" description="Polar residues" evidence="1">
    <location>
        <begin position="466"/>
        <end position="487"/>
    </location>
</feature>
<dbReference type="HOGENOM" id="CLU_278497_0_0_1"/>
<feature type="compositionally biased region" description="Polar residues" evidence="1">
    <location>
        <begin position="930"/>
        <end position="958"/>
    </location>
</feature>
<dbReference type="EMBL" id="CAFZ01000338">
    <property type="protein sequence ID" value="CCA74646.1"/>
    <property type="molecule type" value="Genomic_DNA"/>
</dbReference>
<feature type="region of interest" description="Disordered" evidence="1">
    <location>
        <begin position="1090"/>
        <end position="1135"/>
    </location>
</feature>
<feature type="compositionally biased region" description="Polar residues" evidence="1">
    <location>
        <begin position="1090"/>
        <end position="1104"/>
    </location>
</feature>
<comment type="caution">
    <text evidence="2">The sequence shown here is derived from an EMBL/GenBank/DDBJ whole genome shotgun (WGS) entry which is preliminary data.</text>
</comment>
<feature type="region of interest" description="Disordered" evidence="1">
    <location>
        <begin position="810"/>
        <end position="840"/>
    </location>
</feature>
<feature type="compositionally biased region" description="Polar residues" evidence="1">
    <location>
        <begin position="730"/>
        <end position="745"/>
    </location>
</feature>
<feature type="compositionally biased region" description="Basic and acidic residues" evidence="1">
    <location>
        <begin position="395"/>
        <end position="408"/>
    </location>
</feature>
<keyword evidence="3" id="KW-1185">Reference proteome</keyword>
<feature type="region of interest" description="Disordered" evidence="1">
    <location>
        <begin position="317"/>
        <end position="371"/>
    </location>
</feature>
<feature type="region of interest" description="Disordered" evidence="1">
    <location>
        <begin position="214"/>
        <end position="252"/>
    </location>
</feature>
<feature type="region of interest" description="Disordered" evidence="1">
    <location>
        <begin position="1"/>
        <end position="139"/>
    </location>
</feature>
<feature type="compositionally biased region" description="Low complexity" evidence="1">
    <location>
        <begin position="48"/>
        <end position="61"/>
    </location>
</feature>
<reference evidence="2 3" key="1">
    <citation type="journal article" date="2011" name="PLoS Pathog.">
        <title>Endophytic Life Strategies Decoded by Genome and Transcriptome Analyses of the Mutualistic Root Symbiont Piriformospora indica.</title>
        <authorList>
            <person name="Zuccaro A."/>
            <person name="Lahrmann U."/>
            <person name="Guldener U."/>
            <person name="Langen G."/>
            <person name="Pfiffi S."/>
            <person name="Biedenkopf D."/>
            <person name="Wong P."/>
            <person name="Samans B."/>
            <person name="Grimm C."/>
            <person name="Basiewicz M."/>
            <person name="Murat C."/>
            <person name="Martin F."/>
            <person name="Kogel K.H."/>
        </authorList>
    </citation>
    <scope>NUCLEOTIDE SEQUENCE [LARGE SCALE GENOMIC DNA]</scope>
    <source>
        <strain evidence="2 3">DSM 11827</strain>
    </source>
</reference>
<feature type="compositionally biased region" description="Low complexity" evidence="1">
    <location>
        <begin position="810"/>
        <end position="839"/>
    </location>
</feature>
<evidence type="ECO:0000256" key="1">
    <source>
        <dbReference type="SAM" id="MobiDB-lite"/>
    </source>
</evidence>
<organism evidence="2 3">
    <name type="scientific">Serendipita indica (strain DSM 11827)</name>
    <name type="common">Root endophyte fungus</name>
    <name type="synonym">Piriformospora indica</name>
    <dbReference type="NCBI Taxonomy" id="1109443"/>
    <lineage>
        <taxon>Eukaryota</taxon>
        <taxon>Fungi</taxon>
        <taxon>Dikarya</taxon>
        <taxon>Basidiomycota</taxon>
        <taxon>Agaricomycotina</taxon>
        <taxon>Agaricomycetes</taxon>
        <taxon>Sebacinales</taxon>
        <taxon>Serendipitaceae</taxon>
        <taxon>Serendipita</taxon>
    </lineage>
</organism>
<evidence type="ECO:0000313" key="3">
    <source>
        <dbReference type="Proteomes" id="UP000007148"/>
    </source>
</evidence>
<feature type="compositionally biased region" description="Polar residues" evidence="1">
    <location>
        <begin position="684"/>
        <end position="721"/>
    </location>
</feature>
<feature type="region of interest" description="Disordered" evidence="1">
    <location>
        <begin position="885"/>
        <end position="1051"/>
    </location>
</feature>
<feature type="region of interest" description="Disordered" evidence="1">
    <location>
        <begin position="391"/>
        <end position="434"/>
    </location>
</feature>